<dbReference type="GO" id="GO:0016020">
    <property type="term" value="C:membrane"/>
    <property type="evidence" value="ECO:0007669"/>
    <property type="project" value="UniProtKB-SubCell"/>
</dbReference>
<feature type="transmembrane region" description="Helical" evidence="6">
    <location>
        <begin position="24"/>
        <end position="42"/>
    </location>
</feature>
<evidence type="ECO:0000256" key="4">
    <source>
        <dbReference type="ARBA" id="ARBA00023136"/>
    </source>
</evidence>
<evidence type="ECO:0000256" key="3">
    <source>
        <dbReference type="ARBA" id="ARBA00022989"/>
    </source>
</evidence>
<evidence type="ECO:0000313" key="8">
    <source>
        <dbReference type="Proteomes" id="UP000278609"/>
    </source>
</evidence>
<accession>A0A3P1XTH7</accession>
<reference evidence="7 8" key="1">
    <citation type="submission" date="2018-11" db="EMBL/GenBank/DDBJ databases">
        <title>Genomes From Bacteria Associated with the Canine Oral Cavity: a Test Case for Automated Genome-Based Taxonomic Assignment.</title>
        <authorList>
            <person name="Coil D.A."/>
            <person name="Jospin G."/>
            <person name="Darling A.E."/>
            <person name="Wallis C."/>
            <person name="Davis I.J."/>
            <person name="Harris S."/>
            <person name="Eisen J.A."/>
            <person name="Holcombe L.J."/>
            <person name="O'Flynn C."/>
        </authorList>
    </citation>
    <scope>NUCLEOTIDE SEQUENCE [LARGE SCALE GENOMIC DNA]</scope>
    <source>
        <strain evidence="7 8">OH2617_COT-023</strain>
    </source>
</reference>
<evidence type="ECO:0000256" key="1">
    <source>
        <dbReference type="ARBA" id="ARBA00004167"/>
    </source>
</evidence>
<proteinExistence type="predicted"/>
<sequence length="286" mass="31799">MKLEGRRESTNVEDRRGKSGGRKASLGIGGMIIVGLLMWMMGGNPLDVLQQVGGMGLSDGSETEYVPTEEEQRLFTFSKIIFASTEDVWTDLFAQRGLTYKSPRLVIFHSKTTSGCGNASSATGPFYCSADQTVYIDLSFFSQMETQLKAGGDFAYAYVIAHEVGHHVQYLLGTLDQVHRQQSRMNQVERNRLNVRLELQADFYAGVWANHENKRFQSIEDKDIADGLNAASQIGDDRLQMEAQGYTVPDAFNHGTSAQRMRWLKKGIQTGNPADGDTFAPNYSDL</sequence>
<keyword evidence="2 6" id="KW-0812">Transmembrane</keyword>
<comment type="caution">
    <text evidence="7">The sequence shown here is derived from an EMBL/GenBank/DDBJ whole genome shotgun (WGS) entry which is preliminary data.</text>
</comment>
<dbReference type="PANTHER" id="PTHR30168">
    <property type="entry name" value="PUTATIVE MEMBRANE PROTEIN YPFJ"/>
    <property type="match status" value="1"/>
</dbReference>
<feature type="region of interest" description="Disordered" evidence="5">
    <location>
        <begin position="1"/>
        <end position="22"/>
    </location>
</feature>
<dbReference type="InterPro" id="IPR007343">
    <property type="entry name" value="Uncharacterised_pept_Zn_put"/>
</dbReference>
<dbReference type="RefSeq" id="WP_124751128.1">
    <property type="nucleotide sequence ID" value="NZ_RQYS01000016.1"/>
</dbReference>
<organism evidence="7 8">
    <name type="scientific">Tannerella forsythia</name>
    <name type="common">Bacteroides forsythus</name>
    <dbReference type="NCBI Taxonomy" id="28112"/>
    <lineage>
        <taxon>Bacteria</taxon>
        <taxon>Pseudomonadati</taxon>
        <taxon>Bacteroidota</taxon>
        <taxon>Bacteroidia</taxon>
        <taxon>Bacteroidales</taxon>
        <taxon>Tannerellaceae</taxon>
        <taxon>Tannerella</taxon>
    </lineage>
</organism>
<comment type="subcellular location">
    <subcellularLocation>
        <location evidence="1">Membrane</location>
        <topology evidence="1">Single-pass membrane protein</topology>
    </subcellularLocation>
</comment>
<keyword evidence="4 6" id="KW-0472">Membrane</keyword>
<dbReference type="AlphaFoldDB" id="A0A3P1XTH7"/>
<dbReference type="Pfam" id="PF04228">
    <property type="entry name" value="Zn_peptidase"/>
    <property type="match status" value="1"/>
</dbReference>
<dbReference type="OrthoDB" id="9774900at2"/>
<keyword evidence="3 6" id="KW-1133">Transmembrane helix</keyword>
<dbReference type="PANTHER" id="PTHR30168:SF0">
    <property type="entry name" value="INNER MEMBRANE PROTEIN"/>
    <property type="match status" value="1"/>
</dbReference>
<protein>
    <submittedName>
        <fullName evidence="7">Neutral zinc metallopeptidase</fullName>
    </submittedName>
</protein>
<gene>
    <name evidence="7" type="ORF">EII40_04730</name>
</gene>
<evidence type="ECO:0000256" key="2">
    <source>
        <dbReference type="ARBA" id="ARBA00022692"/>
    </source>
</evidence>
<name>A0A3P1XTH7_TANFO</name>
<dbReference type="EMBL" id="RQYS01000016">
    <property type="protein sequence ID" value="RRD62144.1"/>
    <property type="molecule type" value="Genomic_DNA"/>
</dbReference>
<evidence type="ECO:0000256" key="5">
    <source>
        <dbReference type="SAM" id="MobiDB-lite"/>
    </source>
</evidence>
<evidence type="ECO:0000256" key="6">
    <source>
        <dbReference type="SAM" id="Phobius"/>
    </source>
</evidence>
<dbReference type="Proteomes" id="UP000278609">
    <property type="component" value="Unassembled WGS sequence"/>
</dbReference>
<evidence type="ECO:0000313" key="7">
    <source>
        <dbReference type="EMBL" id="RRD62144.1"/>
    </source>
</evidence>
<feature type="compositionally biased region" description="Basic and acidic residues" evidence="5">
    <location>
        <begin position="1"/>
        <end position="17"/>
    </location>
</feature>